<dbReference type="Gene3D" id="3.40.50.720">
    <property type="entry name" value="NAD(P)-binding Rossmann-like Domain"/>
    <property type="match status" value="1"/>
</dbReference>
<evidence type="ECO:0000313" key="2">
    <source>
        <dbReference type="EMBL" id="EFE95288.1"/>
    </source>
</evidence>
<dbReference type="AlphaFoldDB" id="D4E479"/>
<dbReference type="GO" id="GO:0004029">
    <property type="term" value="F:aldehyde dehydrogenase (NAD+) activity"/>
    <property type="evidence" value="ECO:0007669"/>
    <property type="project" value="TreeGrafter"/>
</dbReference>
<organism evidence="2 3">
    <name type="scientific">Serratia odorifera DSM 4582</name>
    <dbReference type="NCBI Taxonomy" id="667129"/>
    <lineage>
        <taxon>Bacteria</taxon>
        <taxon>Pseudomonadati</taxon>
        <taxon>Pseudomonadota</taxon>
        <taxon>Gammaproteobacteria</taxon>
        <taxon>Enterobacterales</taxon>
        <taxon>Yersiniaceae</taxon>
        <taxon>Serratia</taxon>
    </lineage>
</organism>
<evidence type="ECO:0000313" key="3">
    <source>
        <dbReference type="Proteomes" id="UP000005723"/>
    </source>
</evidence>
<dbReference type="STRING" id="667129.HMPREF0758_2979"/>
<dbReference type="HOGENOM" id="CLU_007383_12_3_6"/>
<accession>D4E479</accession>
<feature type="domain" description="NAD-dependent epimerase/dehydratase" evidence="1">
    <location>
        <begin position="5"/>
        <end position="215"/>
    </location>
</feature>
<dbReference type="RefSeq" id="WP_004961020.1">
    <property type="nucleotide sequence ID" value="NZ_GG753567.1"/>
</dbReference>
<dbReference type="PANTHER" id="PTHR48079">
    <property type="entry name" value="PROTEIN YEEZ"/>
    <property type="match status" value="1"/>
</dbReference>
<reference evidence="2 3" key="1">
    <citation type="submission" date="2010-01" db="EMBL/GenBank/DDBJ databases">
        <authorList>
            <person name="Muzny D."/>
            <person name="Qin X."/>
            <person name="Deng J."/>
            <person name="Jiang H."/>
            <person name="Liu Y."/>
            <person name="Qu J."/>
            <person name="Song X.-Z."/>
            <person name="Zhang L."/>
            <person name="Thornton R."/>
            <person name="Coyle M."/>
            <person name="Francisco L."/>
            <person name="Jackson L."/>
            <person name="Javaid M."/>
            <person name="Korchina V."/>
            <person name="Kovar C."/>
            <person name="Mata R."/>
            <person name="Mathew T."/>
            <person name="Ngo R."/>
            <person name="Nguyen L."/>
            <person name="Nguyen N."/>
            <person name="Okwuonu G."/>
            <person name="Ongeri F."/>
            <person name="Pham C."/>
            <person name="Simmons D."/>
            <person name="Wilczek-Boney K."/>
            <person name="Hale W."/>
            <person name="Jakkamsetti A."/>
            <person name="Pham P."/>
            <person name="Ruth R."/>
            <person name="San Lucas F."/>
            <person name="Warren J."/>
            <person name="Zhang J."/>
            <person name="Zhao Z."/>
            <person name="Zhou C."/>
            <person name="Zhu D."/>
            <person name="Lee S."/>
            <person name="Bess C."/>
            <person name="Blankenburg K."/>
            <person name="Forbes L."/>
            <person name="Fu Q."/>
            <person name="Gubbala S."/>
            <person name="Hirani K."/>
            <person name="Jayaseelan J.C."/>
            <person name="Lara F."/>
            <person name="Munidasa M."/>
            <person name="Palculict T."/>
            <person name="Patil S."/>
            <person name="Pu L.-L."/>
            <person name="Saada N."/>
            <person name="Tang L."/>
            <person name="Weissenberger G."/>
            <person name="Zhu Y."/>
            <person name="Hemphill L."/>
            <person name="Shang Y."/>
            <person name="Youmans B."/>
            <person name="Ayvaz T."/>
            <person name="Ross M."/>
            <person name="Santibanez J."/>
            <person name="Aqrawi P."/>
            <person name="Gross S."/>
            <person name="Joshi V."/>
            <person name="Fowler G."/>
            <person name="Nazareth L."/>
            <person name="Reid J."/>
            <person name="Worley K."/>
            <person name="Petrosino J."/>
            <person name="Highlander S."/>
            <person name="Gibbs R."/>
        </authorList>
    </citation>
    <scope>NUCLEOTIDE SEQUENCE [LARGE SCALE GENOMIC DNA]</scope>
    <source>
        <strain evidence="2 3">DSM 4582</strain>
    </source>
</reference>
<dbReference type="OrthoDB" id="9778052at2"/>
<protein>
    <submittedName>
        <fullName evidence="2">NAD dependent epimerase/dehydratase family protein</fullName>
    </submittedName>
</protein>
<evidence type="ECO:0000259" key="1">
    <source>
        <dbReference type="Pfam" id="PF01370"/>
    </source>
</evidence>
<gene>
    <name evidence="2" type="ORF">HMPREF0758_2979</name>
</gene>
<comment type="caution">
    <text evidence="2">The sequence shown here is derived from an EMBL/GenBank/DDBJ whole genome shotgun (WGS) entry which is preliminary data.</text>
</comment>
<dbReference type="Proteomes" id="UP000005723">
    <property type="component" value="Unassembled WGS sequence"/>
</dbReference>
<dbReference type="PANTHER" id="PTHR48079:SF6">
    <property type="entry name" value="NAD(P)-BINDING DOMAIN-CONTAINING PROTEIN-RELATED"/>
    <property type="match status" value="1"/>
</dbReference>
<dbReference type="InterPro" id="IPR051783">
    <property type="entry name" value="NAD(P)-dependent_oxidoreduct"/>
</dbReference>
<keyword evidence="3" id="KW-1185">Reference proteome</keyword>
<sequence length="306" mass="32403">MSQNIFIIGASGFVGGTLAKHFLADGQRVVGLARTDRTAATLKTMGIAVVRGDLEVNVAPVLAAARSAEVTIYAAQVAFEHEPAIIRTLCGALAGSGKTFIFLSGSGVFMQRTGGAWSPDSFAEDDPFLPEPLALPRVEAEGIVRAAVEQGLRSMVIRPPVIWGPDDNGPVASVYRSVAATGAACYIGSGLATYTHVYSADLAQLFSLGVERGQAGALYHAAAGEIPYRWIAEAVARDLGVNTRSLTMGEATEVFGPFGALLLSACSRSRDPRTRAELGWRPNQFDFLSQVGEPRLRALANLQPRK</sequence>
<proteinExistence type="predicted"/>
<dbReference type="InterPro" id="IPR036291">
    <property type="entry name" value="NAD(P)-bd_dom_sf"/>
</dbReference>
<name>D4E479_SEROD</name>
<dbReference type="GO" id="GO:0005737">
    <property type="term" value="C:cytoplasm"/>
    <property type="evidence" value="ECO:0007669"/>
    <property type="project" value="TreeGrafter"/>
</dbReference>
<dbReference type="Pfam" id="PF01370">
    <property type="entry name" value="Epimerase"/>
    <property type="match status" value="1"/>
</dbReference>
<dbReference type="EMBL" id="ADBY01000048">
    <property type="protein sequence ID" value="EFE95288.1"/>
    <property type="molecule type" value="Genomic_DNA"/>
</dbReference>
<dbReference type="SUPFAM" id="SSF51735">
    <property type="entry name" value="NAD(P)-binding Rossmann-fold domains"/>
    <property type="match status" value="1"/>
</dbReference>
<dbReference type="InterPro" id="IPR001509">
    <property type="entry name" value="Epimerase_deHydtase"/>
</dbReference>